<dbReference type="EMBL" id="SPKJ01000053">
    <property type="protein sequence ID" value="MYZ48926.1"/>
    <property type="molecule type" value="Genomic_DNA"/>
</dbReference>
<name>A0A964T5J8_9HYPH</name>
<dbReference type="NCBIfam" id="TIGR03717">
    <property type="entry name" value="R_switched_YjbE"/>
    <property type="match status" value="1"/>
</dbReference>
<organism evidence="7 8">
    <name type="scientific">Propylenella binzhouense</name>
    <dbReference type="NCBI Taxonomy" id="2555902"/>
    <lineage>
        <taxon>Bacteria</taxon>
        <taxon>Pseudomonadati</taxon>
        <taxon>Pseudomonadota</taxon>
        <taxon>Alphaproteobacteria</taxon>
        <taxon>Hyphomicrobiales</taxon>
        <taxon>Propylenellaceae</taxon>
        <taxon>Propylenella</taxon>
    </lineage>
</organism>
<evidence type="ECO:0000256" key="1">
    <source>
        <dbReference type="ARBA" id="ARBA00004141"/>
    </source>
</evidence>
<dbReference type="Pfam" id="PF03741">
    <property type="entry name" value="TerC"/>
    <property type="match status" value="1"/>
</dbReference>
<evidence type="ECO:0000313" key="8">
    <source>
        <dbReference type="Proteomes" id="UP000773614"/>
    </source>
</evidence>
<comment type="caution">
    <text evidence="7">The sequence shown here is derived from an EMBL/GenBank/DDBJ whole genome shotgun (WGS) entry which is preliminary data.</text>
</comment>
<keyword evidence="5 6" id="KW-0472">Membrane</keyword>
<feature type="transmembrane region" description="Helical" evidence="6">
    <location>
        <begin position="12"/>
        <end position="33"/>
    </location>
</feature>
<comment type="subcellular location">
    <subcellularLocation>
        <location evidence="1">Membrane</location>
        <topology evidence="1">Multi-pass membrane protein</topology>
    </subcellularLocation>
</comment>
<feature type="transmembrane region" description="Helical" evidence="6">
    <location>
        <begin position="153"/>
        <end position="173"/>
    </location>
</feature>
<dbReference type="AlphaFoldDB" id="A0A964T5J8"/>
<evidence type="ECO:0000256" key="6">
    <source>
        <dbReference type="SAM" id="Phobius"/>
    </source>
</evidence>
<dbReference type="Proteomes" id="UP000773614">
    <property type="component" value="Unassembled WGS sequence"/>
</dbReference>
<feature type="transmembrane region" description="Helical" evidence="6">
    <location>
        <begin position="70"/>
        <end position="89"/>
    </location>
</feature>
<gene>
    <name evidence="7" type="ORF">E4O86_14515</name>
</gene>
<dbReference type="OrthoDB" id="9807970at2"/>
<dbReference type="PANTHER" id="PTHR30238:SF4">
    <property type="entry name" value="SLL1022 PROTEIN"/>
    <property type="match status" value="1"/>
</dbReference>
<evidence type="ECO:0000256" key="3">
    <source>
        <dbReference type="ARBA" id="ARBA00022692"/>
    </source>
</evidence>
<evidence type="ECO:0000256" key="2">
    <source>
        <dbReference type="ARBA" id="ARBA00007511"/>
    </source>
</evidence>
<evidence type="ECO:0000256" key="4">
    <source>
        <dbReference type="ARBA" id="ARBA00022989"/>
    </source>
</evidence>
<keyword evidence="8" id="KW-1185">Reference proteome</keyword>
<reference evidence="7" key="1">
    <citation type="submission" date="2019-03" db="EMBL/GenBank/DDBJ databases">
        <title>Afifella sp. nov., isolated from activated sludge.</title>
        <authorList>
            <person name="Li Q."/>
            <person name="Liu Y."/>
        </authorList>
    </citation>
    <scope>NUCLEOTIDE SEQUENCE</scope>
    <source>
        <strain evidence="7">L72</strain>
    </source>
</reference>
<feature type="transmembrane region" description="Helical" evidence="6">
    <location>
        <begin position="45"/>
        <end position="64"/>
    </location>
</feature>
<comment type="similarity">
    <text evidence="2">Belongs to the TerC family.</text>
</comment>
<dbReference type="InterPro" id="IPR005496">
    <property type="entry name" value="Integral_membrane_TerC"/>
</dbReference>
<dbReference type="RefSeq" id="WP_161141273.1">
    <property type="nucleotide sequence ID" value="NZ_SPKJ01000053.1"/>
</dbReference>
<dbReference type="InterPro" id="IPR022301">
    <property type="entry name" value="Integral_membrane_YjbE"/>
</dbReference>
<dbReference type="PANTHER" id="PTHR30238">
    <property type="entry name" value="MEMBRANE BOUND PREDICTED REDOX MODULATOR"/>
    <property type="match status" value="1"/>
</dbReference>
<proteinExistence type="inferred from homology"/>
<sequence length="221" mass="23849">MSAELSAEVFAFLQVLLINVVLSGDNAIVVGMAAAGAPDAIRKKVIFYGILGAVVLRLLMAAVAVEMLHVVGLIFAGGLLLLWVTWKFYRELRQQRAEHAGVEAIENDLDAEEASAVPKKTFAAAMRQIIFADVSMSLDNVLAVAGAAHEHPYVLGLGLLLSVALMGFAATLVARLLDRYHWLAWVGLLIIFYVALEMIWQGGFQIADAVAHWSEAPVPAQ</sequence>
<feature type="transmembrane region" description="Helical" evidence="6">
    <location>
        <begin position="129"/>
        <end position="147"/>
    </location>
</feature>
<dbReference type="GO" id="GO:0016020">
    <property type="term" value="C:membrane"/>
    <property type="evidence" value="ECO:0007669"/>
    <property type="project" value="UniProtKB-SubCell"/>
</dbReference>
<feature type="transmembrane region" description="Helical" evidence="6">
    <location>
        <begin position="180"/>
        <end position="200"/>
    </location>
</feature>
<protein>
    <submittedName>
        <fullName evidence="7">TerC family protein</fullName>
    </submittedName>
</protein>
<keyword evidence="3 6" id="KW-0812">Transmembrane</keyword>
<keyword evidence="4 6" id="KW-1133">Transmembrane helix</keyword>
<accession>A0A964T5J8</accession>
<evidence type="ECO:0000256" key="5">
    <source>
        <dbReference type="ARBA" id="ARBA00023136"/>
    </source>
</evidence>
<evidence type="ECO:0000313" key="7">
    <source>
        <dbReference type="EMBL" id="MYZ48926.1"/>
    </source>
</evidence>